<evidence type="ECO:0000313" key="1">
    <source>
        <dbReference type="EMBL" id="GKT52020.1"/>
    </source>
</evidence>
<organism evidence="1 2">
    <name type="scientific">Colletotrichum spaethianum</name>
    <dbReference type="NCBI Taxonomy" id="700344"/>
    <lineage>
        <taxon>Eukaryota</taxon>
        <taxon>Fungi</taxon>
        <taxon>Dikarya</taxon>
        <taxon>Ascomycota</taxon>
        <taxon>Pezizomycotina</taxon>
        <taxon>Sordariomycetes</taxon>
        <taxon>Hypocreomycetidae</taxon>
        <taxon>Glomerellales</taxon>
        <taxon>Glomerellaceae</taxon>
        <taxon>Colletotrichum</taxon>
        <taxon>Colletotrichum spaethianum species complex</taxon>
    </lineage>
</organism>
<dbReference type="RefSeq" id="XP_049134370.1">
    <property type="nucleotide sequence ID" value="XM_049278413.1"/>
</dbReference>
<dbReference type="EMBL" id="BQXU01000059">
    <property type="protein sequence ID" value="GKT52020.1"/>
    <property type="molecule type" value="Genomic_DNA"/>
</dbReference>
<proteinExistence type="predicted"/>
<comment type="caution">
    <text evidence="1">The sequence shown here is derived from an EMBL/GenBank/DDBJ whole genome shotgun (WGS) entry which is preliminary data.</text>
</comment>
<accession>A0AA37UQ92</accession>
<sequence>MFLRILVVVGFKVSPSHWKLGNFSLRDLDRALRIFSEAMPTCDQSTDYHCIALFIHALESSGGESSFDPGWKSKKLSNDIAHGLNARFYGSVLGEDDDKHFDNFISDTATALSQTVAFLNWSVESVSEFVDLVESTLPVATPRDLPPHIHQ</sequence>
<reference evidence="1 2" key="1">
    <citation type="submission" date="2022-03" db="EMBL/GenBank/DDBJ databases">
        <title>Genome data of Colletotrichum spp.</title>
        <authorList>
            <person name="Utami Y.D."/>
            <person name="Hiruma K."/>
        </authorList>
    </citation>
    <scope>NUCLEOTIDE SEQUENCE [LARGE SCALE GENOMIC DNA]</scope>
    <source>
        <strain evidence="1 2">MAFF 239500</strain>
    </source>
</reference>
<dbReference type="Proteomes" id="UP001055115">
    <property type="component" value="Unassembled WGS sequence"/>
</dbReference>
<protein>
    <submittedName>
        <fullName evidence="1">Uncharacterized protein</fullName>
    </submittedName>
</protein>
<gene>
    <name evidence="1" type="ORF">ColSpa_12201</name>
</gene>
<keyword evidence="2" id="KW-1185">Reference proteome</keyword>
<evidence type="ECO:0000313" key="2">
    <source>
        <dbReference type="Proteomes" id="UP001055115"/>
    </source>
</evidence>
<name>A0AA37UQ92_9PEZI</name>
<dbReference type="GeneID" id="73333003"/>
<dbReference type="AlphaFoldDB" id="A0AA37UQ92"/>